<comment type="caution">
    <text evidence="1">The sequence shown here is derived from an EMBL/GenBank/DDBJ whole genome shotgun (WGS) entry which is preliminary data.</text>
</comment>
<organism evidence="1 2">
    <name type="scientific">Psilocybe cyanescens</name>
    <dbReference type="NCBI Taxonomy" id="93625"/>
    <lineage>
        <taxon>Eukaryota</taxon>
        <taxon>Fungi</taxon>
        <taxon>Dikarya</taxon>
        <taxon>Basidiomycota</taxon>
        <taxon>Agaricomycotina</taxon>
        <taxon>Agaricomycetes</taxon>
        <taxon>Agaricomycetidae</taxon>
        <taxon>Agaricales</taxon>
        <taxon>Agaricineae</taxon>
        <taxon>Strophariaceae</taxon>
        <taxon>Psilocybe</taxon>
    </lineage>
</organism>
<accession>A0A409WZM2</accession>
<evidence type="ECO:0000313" key="2">
    <source>
        <dbReference type="Proteomes" id="UP000283269"/>
    </source>
</evidence>
<dbReference type="Proteomes" id="UP000283269">
    <property type="component" value="Unassembled WGS sequence"/>
</dbReference>
<dbReference type="InParanoid" id="A0A409WZM2"/>
<sequence length="91" mass="10953">MLMKRKTRTKIWRSLPTTSLSTTSNHVAAPAFAPNPTTSVVFEKALALRAHARQRRFCQKVCRRRKKVEEWRMRKRMNGRWWRWLNTPCQL</sequence>
<proteinExistence type="predicted"/>
<dbReference type="EMBL" id="NHYD01002947">
    <property type="protein sequence ID" value="PPQ83947.1"/>
    <property type="molecule type" value="Genomic_DNA"/>
</dbReference>
<gene>
    <name evidence="1" type="ORF">CVT25_000415</name>
</gene>
<keyword evidence="2" id="KW-1185">Reference proteome</keyword>
<reference evidence="1 2" key="1">
    <citation type="journal article" date="2018" name="Evol. Lett.">
        <title>Horizontal gene cluster transfer increased hallucinogenic mushroom diversity.</title>
        <authorList>
            <person name="Reynolds H.T."/>
            <person name="Vijayakumar V."/>
            <person name="Gluck-Thaler E."/>
            <person name="Korotkin H.B."/>
            <person name="Matheny P.B."/>
            <person name="Slot J.C."/>
        </authorList>
    </citation>
    <scope>NUCLEOTIDE SEQUENCE [LARGE SCALE GENOMIC DNA]</scope>
    <source>
        <strain evidence="1 2">2631</strain>
    </source>
</reference>
<protein>
    <submittedName>
        <fullName evidence="1">Uncharacterized protein</fullName>
    </submittedName>
</protein>
<name>A0A409WZM2_PSICY</name>
<evidence type="ECO:0000313" key="1">
    <source>
        <dbReference type="EMBL" id="PPQ83947.1"/>
    </source>
</evidence>
<dbReference type="AlphaFoldDB" id="A0A409WZM2"/>